<proteinExistence type="predicted"/>
<accession>A0ABN8AZB1</accession>
<gene>
    <name evidence="1" type="ORF">CHILSU_LOCUS5008</name>
</gene>
<organism evidence="1 2">
    <name type="scientific">Chilo suppressalis</name>
    <name type="common">Asiatic rice borer moth</name>
    <dbReference type="NCBI Taxonomy" id="168631"/>
    <lineage>
        <taxon>Eukaryota</taxon>
        <taxon>Metazoa</taxon>
        <taxon>Ecdysozoa</taxon>
        <taxon>Arthropoda</taxon>
        <taxon>Hexapoda</taxon>
        <taxon>Insecta</taxon>
        <taxon>Pterygota</taxon>
        <taxon>Neoptera</taxon>
        <taxon>Endopterygota</taxon>
        <taxon>Lepidoptera</taxon>
        <taxon>Glossata</taxon>
        <taxon>Ditrysia</taxon>
        <taxon>Pyraloidea</taxon>
        <taxon>Crambidae</taxon>
        <taxon>Crambinae</taxon>
        <taxon>Chilo</taxon>
    </lineage>
</organism>
<dbReference type="Proteomes" id="UP001153292">
    <property type="component" value="Chromosome 2"/>
</dbReference>
<reference evidence="1" key="1">
    <citation type="submission" date="2021-12" db="EMBL/GenBank/DDBJ databases">
        <authorList>
            <person name="King R."/>
        </authorList>
    </citation>
    <scope>NUCLEOTIDE SEQUENCE</scope>
</reference>
<evidence type="ECO:0000313" key="1">
    <source>
        <dbReference type="EMBL" id="CAH0401772.1"/>
    </source>
</evidence>
<evidence type="ECO:0000313" key="2">
    <source>
        <dbReference type="Proteomes" id="UP001153292"/>
    </source>
</evidence>
<protein>
    <submittedName>
        <fullName evidence="1">Uncharacterized protein</fullName>
    </submittedName>
</protein>
<name>A0ABN8AZB1_CHISP</name>
<keyword evidence="2" id="KW-1185">Reference proteome</keyword>
<dbReference type="EMBL" id="OU963895">
    <property type="protein sequence ID" value="CAH0401772.1"/>
    <property type="molecule type" value="Genomic_DNA"/>
</dbReference>
<sequence>MDNFPWLTSEDLILFTLGTYHLRIARSYVHEYLRPNGIYIVDLYHHYELVNNNILIRGRMQSRHVKSKRYYTYLMVNP</sequence>